<dbReference type="EMBL" id="CM017882">
    <property type="protein sequence ID" value="KAG1363682.1"/>
    <property type="molecule type" value="Genomic_DNA"/>
</dbReference>
<name>A0A8K0N9E3_COCNU</name>
<protein>
    <submittedName>
        <fullName evidence="3">Uncharacterized protein</fullName>
    </submittedName>
</protein>
<comment type="caution">
    <text evidence="3">The sequence shown here is derived from an EMBL/GenBank/DDBJ whole genome shotgun (WGS) entry which is preliminary data.</text>
</comment>
<keyword evidence="1" id="KW-0175">Coiled coil</keyword>
<feature type="coiled-coil region" evidence="1">
    <location>
        <begin position="126"/>
        <end position="212"/>
    </location>
</feature>
<keyword evidence="4" id="KW-1185">Reference proteome</keyword>
<reference evidence="3" key="1">
    <citation type="journal article" date="2017" name="Gigascience">
        <title>The genome draft of coconut (Cocos nucifera).</title>
        <authorList>
            <person name="Xiao Y."/>
            <person name="Xu P."/>
            <person name="Fan H."/>
            <person name="Baudouin L."/>
            <person name="Xia W."/>
            <person name="Bocs S."/>
            <person name="Xu J."/>
            <person name="Li Q."/>
            <person name="Guo A."/>
            <person name="Zhou L."/>
            <person name="Li J."/>
            <person name="Wu Y."/>
            <person name="Ma Z."/>
            <person name="Armero A."/>
            <person name="Issali A.E."/>
            <person name="Liu N."/>
            <person name="Peng M."/>
            <person name="Yang Y."/>
        </authorList>
    </citation>
    <scope>NUCLEOTIDE SEQUENCE</scope>
    <source>
        <tissue evidence="3">Spear leaf of Hainan Tall coconut</tissue>
    </source>
</reference>
<evidence type="ECO:0000256" key="1">
    <source>
        <dbReference type="SAM" id="Coils"/>
    </source>
</evidence>
<evidence type="ECO:0000256" key="2">
    <source>
        <dbReference type="SAM" id="MobiDB-lite"/>
    </source>
</evidence>
<reference evidence="3" key="2">
    <citation type="submission" date="2019-07" db="EMBL/GenBank/DDBJ databases">
        <authorList>
            <person name="Yang Y."/>
            <person name="Bocs S."/>
            <person name="Baudouin L."/>
        </authorList>
    </citation>
    <scope>NUCLEOTIDE SEQUENCE</scope>
    <source>
        <tissue evidence="3">Spear leaf of Hainan Tall coconut</tissue>
    </source>
</reference>
<organism evidence="3 4">
    <name type="scientific">Cocos nucifera</name>
    <name type="common">Coconut palm</name>
    <dbReference type="NCBI Taxonomy" id="13894"/>
    <lineage>
        <taxon>Eukaryota</taxon>
        <taxon>Viridiplantae</taxon>
        <taxon>Streptophyta</taxon>
        <taxon>Embryophyta</taxon>
        <taxon>Tracheophyta</taxon>
        <taxon>Spermatophyta</taxon>
        <taxon>Magnoliopsida</taxon>
        <taxon>Liliopsida</taxon>
        <taxon>Arecaceae</taxon>
        <taxon>Arecoideae</taxon>
        <taxon>Cocoseae</taxon>
        <taxon>Attaleinae</taxon>
        <taxon>Cocos</taxon>
    </lineage>
</organism>
<proteinExistence type="predicted"/>
<accession>A0A8K0N9E3</accession>
<dbReference type="AlphaFoldDB" id="A0A8K0N9E3"/>
<evidence type="ECO:0000313" key="4">
    <source>
        <dbReference type="Proteomes" id="UP000797356"/>
    </source>
</evidence>
<feature type="region of interest" description="Disordered" evidence="2">
    <location>
        <begin position="1"/>
        <end position="51"/>
    </location>
</feature>
<evidence type="ECO:0000313" key="3">
    <source>
        <dbReference type="EMBL" id="KAG1363682.1"/>
    </source>
</evidence>
<sequence>MVHLPHKELMTYPKSSSTAAPLRPSPPAAPTSTSAHPTRLSRGPKTPLVDPPSSSIDWINFAQASMQDIATLGKDLLYAVMPQQDLHARRKDLEPDELLNYDFSSILDATSYFRLFAEHMKWLAENKFLEEELQSTKGYQKAAEDEATKEVKFAKRLKKQLQEKLTEIKEKNKALLDLQRKANKEEKRLLELQQEVSKIPKLETKVKELEGKVSSRDHTLATHDKALLVY</sequence>
<gene>
    <name evidence="3" type="ORF">COCNU_11G005090</name>
</gene>
<dbReference type="Proteomes" id="UP000797356">
    <property type="component" value="Chromosome 11"/>
</dbReference>